<dbReference type="RefSeq" id="WP_311708453.1">
    <property type="nucleotide sequence ID" value="NZ_JAVREL010000030.1"/>
</dbReference>
<evidence type="ECO:0000256" key="1">
    <source>
        <dbReference type="SAM" id="SignalP"/>
    </source>
</evidence>
<evidence type="ECO:0000313" key="4">
    <source>
        <dbReference type="Proteomes" id="UP001183246"/>
    </source>
</evidence>
<comment type="caution">
    <text evidence="3">The sequence shown here is derived from an EMBL/GenBank/DDBJ whole genome shotgun (WGS) entry which is preliminary data.</text>
</comment>
<dbReference type="EMBL" id="JAVREL010000030">
    <property type="protein sequence ID" value="MDT0347329.1"/>
    <property type="molecule type" value="Genomic_DNA"/>
</dbReference>
<protein>
    <recommendedName>
        <fullName evidence="2">Allene oxide cyclase barrel-like domain-containing protein</fullName>
    </recommendedName>
</protein>
<sequence length="165" mass="17257">MTATAAALVAAGSVAAFLAPASASAAEARGRGADCVSYDDVTELVVAGGGTEDGVDVGDVAWYQSLLFDASGEQIGTVDADVRVVWQDPSNQHFYYWISETIELPDGTIRTAGVFDHDAVTYDGLTPYATAWGVSGDYAGKVGGRQFEIVQGPVNWATHIYLCGL</sequence>
<reference evidence="4" key="1">
    <citation type="submission" date="2023-07" db="EMBL/GenBank/DDBJ databases">
        <title>30 novel species of actinomycetes from the DSMZ collection.</title>
        <authorList>
            <person name="Nouioui I."/>
        </authorList>
    </citation>
    <scope>NUCLEOTIDE SEQUENCE [LARGE SCALE GENOMIC DNA]</scope>
    <source>
        <strain evidence="4">DSM 44938</strain>
    </source>
</reference>
<feature type="domain" description="Allene oxide cyclase barrel-like" evidence="2">
    <location>
        <begin position="53"/>
        <end position="150"/>
    </location>
</feature>
<dbReference type="Proteomes" id="UP001183246">
    <property type="component" value="Unassembled WGS sequence"/>
</dbReference>
<evidence type="ECO:0000313" key="3">
    <source>
        <dbReference type="EMBL" id="MDT0347329.1"/>
    </source>
</evidence>
<dbReference type="Pfam" id="PF18678">
    <property type="entry name" value="AOC_like"/>
    <property type="match status" value="1"/>
</dbReference>
<feature type="chain" id="PRO_5046471512" description="Allene oxide cyclase barrel-like domain-containing protein" evidence="1">
    <location>
        <begin position="26"/>
        <end position="165"/>
    </location>
</feature>
<proteinExistence type="predicted"/>
<feature type="signal peptide" evidence="1">
    <location>
        <begin position="1"/>
        <end position="25"/>
    </location>
</feature>
<accession>A0ABU2N0C4</accession>
<dbReference type="InterPro" id="IPR041013">
    <property type="entry name" value="AOC-like"/>
</dbReference>
<gene>
    <name evidence="3" type="ORF">RM590_32850</name>
</gene>
<evidence type="ECO:0000259" key="2">
    <source>
        <dbReference type="Pfam" id="PF18678"/>
    </source>
</evidence>
<name>A0ABU2N0C4_9ACTN</name>
<keyword evidence="1" id="KW-0732">Signal</keyword>
<keyword evidence="4" id="KW-1185">Reference proteome</keyword>
<organism evidence="3 4">
    <name type="scientific">Streptomyces litchfieldiae</name>
    <dbReference type="NCBI Taxonomy" id="3075543"/>
    <lineage>
        <taxon>Bacteria</taxon>
        <taxon>Bacillati</taxon>
        <taxon>Actinomycetota</taxon>
        <taxon>Actinomycetes</taxon>
        <taxon>Kitasatosporales</taxon>
        <taxon>Streptomycetaceae</taxon>
        <taxon>Streptomyces</taxon>
    </lineage>
</organism>